<sequence>MAPLVNKGDTIYVPAEFLGGNNGKKLTIHWSQMLRSRNEDYWLCKYTVESGEGAGAAEKIYVQASKLEEFKQKKKDGKDFTFVVDDSFQYGQDKEKTKRFLVFHDKSNKPYQHRFVENTYTELGGKAADFLESMGFKDAGTVEDVARRFAGDELHNF</sequence>
<comment type="caution">
    <text evidence="1">The sequence shown here is derived from an EMBL/GenBank/DDBJ whole genome shotgun (WGS) entry which is preliminary data.</text>
</comment>
<dbReference type="EMBL" id="AMGX01000010">
    <property type="protein sequence ID" value="EXJ70095.1"/>
    <property type="molecule type" value="Genomic_DNA"/>
</dbReference>
<dbReference type="OrthoDB" id="4537670at2759"/>
<organism evidence="1 2">
    <name type="scientific">Cladophialophora psammophila CBS 110553</name>
    <dbReference type="NCBI Taxonomy" id="1182543"/>
    <lineage>
        <taxon>Eukaryota</taxon>
        <taxon>Fungi</taxon>
        <taxon>Dikarya</taxon>
        <taxon>Ascomycota</taxon>
        <taxon>Pezizomycotina</taxon>
        <taxon>Eurotiomycetes</taxon>
        <taxon>Chaetothyriomycetidae</taxon>
        <taxon>Chaetothyriales</taxon>
        <taxon>Herpotrichiellaceae</taxon>
        <taxon>Cladophialophora</taxon>
    </lineage>
</organism>
<protein>
    <submittedName>
        <fullName evidence="1">Uncharacterized protein</fullName>
    </submittedName>
</protein>
<dbReference type="eggNOG" id="ENOG502SV5E">
    <property type="taxonomic scope" value="Eukaryota"/>
</dbReference>
<dbReference type="Proteomes" id="UP000019471">
    <property type="component" value="Unassembled WGS sequence"/>
</dbReference>
<keyword evidence="2" id="KW-1185">Reference proteome</keyword>
<evidence type="ECO:0000313" key="1">
    <source>
        <dbReference type="EMBL" id="EXJ70095.1"/>
    </source>
</evidence>
<name>W9WYF4_9EURO</name>
<proteinExistence type="predicted"/>
<evidence type="ECO:0000313" key="2">
    <source>
        <dbReference type="Proteomes" id="UP000019471"/>
    </source>
</evidence>
<dbReference type="GeneID" id="19191874"/>
<dbReference type="AlphaFoldDB" id="W9WYF4"/>
<dbReference type="HOGENOM" id="CLU_117772_0_0_1"/>
<reference evidence="1 2" key="1">
    <citation type="submission" date="2013-03" db="EMBL/GenBank/DDBJ databases">
        <title>The Genome Sequence of Cladophialophora psammophila CBS 110553.</title>
        <authorList>
            <consortium name="The Broad Institute Genomics Platform"/>
            <person name="Cuomo C."/>
            <person name="de Hoog S."/>
            <person name="Gorbushina A."/>
            <person name="Walker B."/>
            <person name="Young S.K."/>
            <person name="Zeng Q."/>
            <person name="Gargeya S."/>
            <person name="Fitzgerald M."/>
            <person name="Haas B."/>
            <person name="Abouelleil A."/>
            <person name="Allen A.W."/>
            <person name="Alvarado L."/>
            <person name="Arachchi H.M."/>
            <person name="Berlin A.M."/>
            <person name="Chapman S.B."/>
            <person name="Gainer-Dewar J."/>
            <person name="Goldberg J."/>
            <person name="Griggs A."/>
            <person name="Gujja S."/>
            <person name="Hansen M."/>
            <person name="Howarth C."/>
            <person name="Imamovic A."/>
            <person name="Ireland A."/>
            <person name="Larimer J."/>
            <person name="McCowan C."/>
            <person name="Murphy C."/>
            <person name="Pearson M."/>
            <person name="Poon T.W."/>
            <person name="Priest M."/>
            <person name="Roberts A."/>
            <person name="Saif S."/>
            <person name="Shea T."/>
            <person name="Sisk P."/>
            <person name="Sykes S."/>
            <person name="Wortman J."/>
            <person name="Nusbaum C."/>
            <person name="Birren B."/>
        </authorList>
    </citation>
    <scope>NUCLEOTIDE SEQUENCE [LARGE SCALE GENOMIC DNA]</scope>
    <source>
        <strain evidence="1 2">CBS 110553</strain>
    </source>
</reference>
<dbReference type="RefSeq" id="XP_007745947.1">
    <property type="nucleotide sequence ID" value="XM_007747757.1"/>
</dbReference>
<accession>W9WYF4</accession>
<gene>
    <name evidence="1" type="ORF">A1O5_07168</name>
</gene>